<organism evidence="5">
    <name type="scientific">Ignisphaera aggregans</name>
    <dbReference type="NCBI Taxonomy" id="334771"/>
    <lineage>
        <taxon>Archaea</taxon>
        <taxon>Thermoproteota</taxon>
        <taxon>Thermoprotei</taxon>
        <taxon>Desulfurococcales</taxon>
        <taxon>Desulfurococcaceae</taxon>
        <taxon>Ignisphaera</taxon>
    </lineage>
</organism>
<evidence type="ECO:0000256" key="2">
    <source>
        <dbReference type="ARBA" id="ARBA00012060"/>
    </source>
</evidence>
<dbReference type="GO" id="GO:0003855">
    <property type="term" value="F:3-dehydroquinate dehydratase activity"/>
    <property type="evidence" value="ECO:0007669"/>
    <property type="project" value="UniProtKB-EC"/>
</dbReference>
<accession>A0A7C5USV4</accession>
<dbReference type="EMBL" id="DRUB01000064">
    <property type="protein sequence ID" value="HHR95925.1"/>
    <property type="molecule type" value="Genomic_DNA"/>
</dbReference>
<sequence>MNMFQKKIHRPFIVASKPIINIDDLYSALSIDDVDFIELRVDYMDKPLEINYELLKNRKVIVTLREFSEGGAKPHNPDTKIKLIKTLRNLGILYDVEISFIEKFGIEYDNAIVSIHYIGIQPNINEVLEKIIRYKDKAFIVKIVVEPFPRYKTFLMQILESGNNIAAFPMSVDPLERIAFALLGSKLIYGYIDKPTAKGQIHYKQLKELIDLLLNRAVQSHIIF</sequence>
<dbReference type="InterPro" id="IPR001381">
    <property type="entry name" value="DHquinase_I"/>
</dbReference>
<dbReference type="PANTHER" id="PTHR43699:SF1">
    <property type="entry name" value="3-DEHYDROQUINATE DEHYDRATASE"/>
    <property type="match status" value="1"/>
</dbReference>
<evidence type="ECO:0000313" key="5">
    <source>
        <dbReference type="EMBL" id="HHR95925.1"/>
    </source>
</evidence>
<dbReference type="Pfam" id="PF01487">
    <property type="entry name" value="DHquinase_I"/>
    <property type="match status" value="1"/>
</dbReference>
<evidence type="ECO:0000256" key="1">
    <source>
        <dbReference type="ARBA" id="ARBA00001864"/>
    </source>
</evidence>
<dbReference type="GO" id="GO:0046279">
    <property type="term" value="P:3,4-dihydroxybenzoate biosynthetic process"/>
    <property type="evidence" value="ECO:0007669"/>
    <property type="project" value="UniProtKB-ARBA"/>
</dbReference>
<dbReference type="InterPro" id="IPR050146">
    <property type="entry name" value="Type-I_3-dehydroquinase"/>
</dbReference>
<protein>
    <recommendedName>
        <fullName evidence="2">3-dehydroquinate dehydratase</fullName>
        <ecNumber evidence="2">4.2.1.10</ecNumber>
    </recommendedName>
</protein>
<dbReference type="AlphaFoldDB" id="A0A7C5USV4"/>
<proteinExistence type="predicted"/>
<dbReference type="EC" id="4.2.1.10" evidence="2"/>
<name>A0A7C5USV4_9CREN</name>
<evidence type="ECO:0000256" key="3">
    <source>
        <dbReference type="ARBA" id="ARBA00023239"/>
    </source>
</evidence>
<keyword evidence="4" id="KW-0704">Schiff base</keyword>
<comment type="caution">
    <text evidence="5">The sequence shown here is derived from an EMBL/GenBank/DDBJ whole genome shotgun (WGS) entry which is preliminary data.</text>
</comment>
<reference evidence="5" key="1">
    <citation type="journal article" date="2020" name="mSystems">
        <title>Genome- and Community-Level Interaction Insights into Carbon Utilization and Element Cycling Functions of Hydrothermarchaeota in Hydrothermal Sediment.</title>
        <authorList>
            <person name="Zhou Z."/>
            <person name="Liu Y."/>
            <person name="Xu W."/>
            <person name="Pan J."/>
            <person name="Luo Z.H."/>
            <person name="Li M."/>
        </authorList>
    </citation>
    <scope>NUCLEOTIDE SEQUENCE [LARGE SCALE GENOMIC DNA]</scope>
    <source>
        <strain evidence="5">SpSt-1</strain>
    </source>
</reference>
<dbReference type="PANTHER" id="PTHR43699">
    <property type="entry name" value="3-DEHYDROQUINATE DEHYDRATASE"/>
    <property type="match status" value="1"/>
</dbReference>
<comment type="catalytic activity">
    <reaction evidence="1">
        <text>3-dehydroquinate = 3-dehydroshikimate + H2O</text>
        <dbReference type="Rhea" id="RHEA:21096"/>
        <dbReference type="ChEBI" id="CHEBI:15377"/>
        <dbReference type="ChEBI" id="CHEBI:16630"/>
        <dbReference type="ChEBI" id="CHEBI:32364"/>
        <dbReference type="EC" id="4.2.1.10"/>
    </reaction>
</comment>
<gene>
    <name evidence="5" type="ORF">ENL47_03680</name>
</gene>
<dbReference type="Gene3D" id="3.20.20.70">
    <property type="entry name" value="Aldolase class I"/>
    <property type="match status" value="1"/>
</dbReference>
<evidence type="ECO:0000256" key="4">
    <source>
        <dbReference type="ARBA" id="ARBA00023270"/>
    </source>
</evidence>
<dbReference type="SUPFAM" id="SSF51569">
    <property type="entry name" value="Aldolase"/>
    <property type="match status" value="1"/>
</dbReference>
<keyword evidence="3" id="KW-0456">Lyase</keyword>
<dbReference type="InterPro" id="IPR013785">
    <property type="entry name" value="Aldolase_TIM"/>
</dbReference>